<protein>
    <submittedName>
        <fullName evidence="2">NimA</fullName>
    </submittedName>
</protein>
<dbReference type="RefSeq" id="WP_220207055.1">
    <property type="nucleotide sequence ID" value="NZ_BNJK01000001.1"/>
</dbReference>
<dbReference type="Proteomes" id="UP000597444">
    <property type="component" value="Unassembled WGS sequence"/>
</dbReference>
<accession>A0A8J3N5F0</accession>
<evidence type="ECO:0000256" key="1">
    <source>
        <dbReference type="SAM" id="MobiDB-lite"/>
    </source>
</evidence>
<dbReference type="InterPro" id="IPR024747">
    <property type="entry name" value="Pyridox_Oxase-rel"/>
</dbReference>
<dbReference type="Pfam" id="PF12900">
    <property type="entry name" value="Pyridox_ox_2"/>
    <property type="match status" value="1"/>
</dbReference>
<keyword evidence="3" id="KW-1185">Reference proteome</keyword>
<dbReference type="PANTHER" id="PTHR34071">
    <property type="entry name" value="5-NITROIMIDAZOLE ANTIBIOTICS RESISTANCE PROTEIN, NIMA-FAMILY-RELATED PROTEIN-RELATED"/>
    <property type="match status" value="1"/>
</dbReference>
<proteinExistence type="predicted"/>
<dbReference type="Gene3D" id="2.30.110.10">
    <property type="entry name" value="Electron Transport, Fmn-binding Protein, Chain A"/>
    <property type="match status" value="1"/>
</dbReference>
<dbReference type="SUPFAM" id="SSF50475">
    <property type="entry name" value="FMN-binding split barrel"/>
    <property type="match status" value="1"/>
</dbReference>
<name>A0A8J3N5F0_9CHLR</name>
<organism evidence="2 3">
    <name type="scientific">Reticulibacter mediterranei</name>
    <dbReference type="NCBI Taxonomy" id="2778369"/>
    <lineage>
        <taxon>Bacteria</taxon>
        <taxon>Bacillati</taxon>
        <taxon>Chloroflexota</taxon>
        <taxon>Ktedonobacteria</taxon>
        <taxon>Ktedonobacterales</taxon>
        <taxon>Reticulibacteraceae</taxon>
        <taxon>Reticulibacter</taxon>
    </lineage>
</organism>
<dbReference type="EMBL" id="BNJK01000001">
    <property type="protein sequence ID" value="GHO96428.1"/>
    <property type="molecule type" value="Genomic_DNA"/>
</dbReference>
<comment type="caution">
    <text evidence="2">The sequence shown here is derived from an EMBL/GenBank/DDBJ whole genome shotgun (WGS) entry which is preliminary data.</text>
</comment>
<sequence>MPRDYAALPRTQIRRSDREVADESWIKELLQRAPVGILATVSNHQPFLNSNLFVYDEANHAIYTHTARVGRTRANLEREERVCFSVYEMGRLLPAETAFAFSVEYASVIVFGTATCLSDEQQTIAALHLLVHKYAPHLQLGQDYRGVVPEELSRTSVYRISIEEWSGKKKEAPADFPGAYTYGYPGPSSQR</sequence>
<dbReference type="InterPro" id="IPR012349">
    <property type="entry name" value="Split_barrel_FMN-bd"/>
</dbReference>
<feature type="region of interest" description="Disordered" evidence="1">
    <location>
        <begin position="166"/>
        <end position="191"/>
    </location>
</feature>
<reference evidence="2" key="1">
    <citation type="submission" date="2020-10" db="EMBL/GenBank/DDBJ databases">
        <title>Taxonomic study of unclassified bacteria belonging to the class Ktedonobacteria.</title>
        <authorList>
            <person name="Yabe S."/>
            <person name="Wang C.M."/>
            <person name="Zheng Y."/>
            <person name="Sakai Y."/>
            <person name="Cavaletti L."/>
            <person name="Monciardini P."/>
            <person name="Donadio S."/>
        </authorList>
    </citation>
    <scope>NUCLEOTIDE SEQUENCE</scope>
    <source>
        <strain evidence="2">ID150040</strain>
    </source>
</reference>
<evidence type="ECO:0000313" key="2">
    <source>
        <dbReference type="EMBL" id="GHO96428.1"/>
    </source>
</evidence>
<dbReference type="AlphaFoldDB" id="A0A8J3N5F0"/>
<evidence type="ECO:0000313" key="3">
    <source>
        <dbReference type="Proteomes" id="UP000597444"/>
    </source>
</evidence>
<gene>
    <name evidence="2" type="ORF">KSF_064760</name>
</gene>
<dbReference type="PANTHER" id="PTHR34071:SF2">
    <property type="entry name" value="FLAVIN-NUCLEOTIDE-BINDING PROTEIN"/>
    <property type="match status" value="1"/>
</dbReference>